<gene>
    <name evidence="1" type="ORF">EV379_0044</name>
</gene>
<dbReference type="AlphaFoldDB" id="A0A4Q8AIX9"/>
<reference evidence="1 2" key="1">
    <citation type="submission" date="2019-02" db="EMBL/GenBank/DDBJ databases">
        <title>Sequencing the genomes of 1000 actinobacteria strains.</title>
        <authorList>
            <person name="Klenk H.-P."/>
        </authorList>
    </citation>
    <scope>NUCLEOTIDE SEQUENCE [LARGE SCALE GENOMIC DNA]</scope>
    <source>
        <strain evidence="1 2">DSM 18319</strain>
    </source>
</reference>
<dbReference type="OrthoDB" id="5007610at2"/>
<dbReference type="RefSeq" id="WP_130504385.1">
    <property type="nucleotide sequence ID" value="NZ_SHLC01000001.1"/>
</dbReference>
<keyword evidence="2" id="KW-1185">Reference proteome</keyword>
<evidence type="ECO:0000313" key="2">
    <source>
        <dbReference type="Proteomes" id="UP000291483"/>
    </source>
</evidence>
<sequence>MKHGIKAVLGTTLATAGLIVTIGAVAGLAVAASSTPMVQAALSSAEPESEQGSETDAVADVDAVDAGDPTTSGAEPVVTPAEQAERTAWLEQQAIVRDCMEEQGFEYLYFEWWSPEFLEALRVFQSSDGQGDPLPPKPPGLSAEERAAWELAEGGVNDGEVYDWKDAGCWGYAVHVMGNDESN</sequence>
<proteinExistence type="predicted"/>
<organism evidence="1 2">
    <name type="scientific">Microterricola gilva</name>
    <dbReference type="NCBI Taxonomy" id="393267"/>
    <lineage>
        <taxon>Bacteria</taxon>
        <taxon>Bacillati</taxon>
        <taxon>Actinomycetota</taxon>
        <taxon>Actinomycetes</taxon>
        <taxon>Micrococcales</taxon>
        <taxon>Microbacteriaceae</taxon>
        <taxon>Microterricola</taxon>
    </lineage>
</organism>
<dbReference type="Proteomes" id="UP000291483">
    <property type="component" value="Unassembled WGS sequence"/>
</dbReference>
<evidence type="ECO:0000313" key="1">
    <source>
        <dbReference type="EMBL" id="RZU63755.1"/>
    </source>
</evidence>
<dbReference type="EMBL" id="SHLC01000001">
    <property type="protein sequence ID" value="RZU63755.1"/>
    <property type="molecule type" value="Genomic_DNA"/>
</dbReference>
<accession>A0A4Q8AIX9</accession>
<name>A0A4Q8AIX9_9MICO</name>
<protein>
    <submittedName>
        <fullName evidence="1">Uncharacterized protein</fullName>
    </submittedName>
</protein>
<comment type="caution">
    <text evidence="1">The sequence shown here is derived from an EMBL/GenBank/DDBJ whole genome shotgun (WGS) entry which is preliminary data.</text>
</comment>